<gene>
    <name evidence="2" type="ORF">NCTC13067_01929</name>
</gene>
<organism evidence="2 3">
    <name type="scientific">Prevotella denticola</name>
    <dbReference type="NCBI Taxonomy" id="28129"/>
    <lineage>
        <taxon>Bacteria</taxon>
        <taxon>Pseudomonadati</taxon>
        <taxon>Bacteroidota</taxon>
        <taxon>Bacteroidia</taxon>
        <taxon>Bacteroidales</taxon>
        <taxon>Prevotellaceae</taxon>
        <taxon>Prevotella</taxon>
    </lineage>
</organism>
<evidence type="ECO:0000313" key="2">
    <source>
        <dbReference type="EMBL" id="SUB94069.1"/>
    </source>
</evidence>
<feature type="region of interest" description="Disordered" evidence="1">
    <location>
        <begin position="33"/>
        <end position="82"/>
    </location>
</feature>
<reference evidence="2 3" key="1">
    <citation type="submission" date="2018-06" db="EMBL/GenBank/DDBJ databases">
        <authorList>
            <consortium name="Pathogen Informatics"/>
            <person name="Doyle S."/>
        </authorList>
    </citation>
    <scope>NUCLEOTIDE SEQUENCE [LARGE SCALE GENOMIC DNA]</scope>
    <source>
        <strain evidence="2 3">NCTC13067</strain>
    </source>
</reference>
<dbReference type="AlphaFoldDB" id="A0A379ECE1"/>
<dbReference type="EMBL" id="UGTM01000002">
    <property type="protein sequence ID" value="SUB94069.1"/>
    <property type="molecule type" value="Genomic_DNA"/>
</dbReference>
<dbReference type="Proteomes" id="UP000255469">
    <property type="component" value="Unassembled WGS sequence"/>
</dbReference>
<evidence type="ECO:0000256" key="1">
    <source>
        <dbReference type="SAM" id="MobiDB-lite"/>
    </source>
</evidence>
<sequence length="82" mass="8961">MQRELGKRSGKRPYVKSECIVVTTEMTSNLMEASMSGQHNPGNHRPGPTPTGGAKQGWFGEEENCWPVTSSKAGGDHSLWDD</sequence>
<evidence type="ECO:0000313" key="3">
    <source>
        <dbReference type="Proteomes" id="UP000255469"/>
    </source>
</evidence>
<dbReference type="RefSeq" id="WP_025068213.1">
    <property type="nucleotide sequence ID" value="NZ_CAUTRJ010000055.1"/>
</dbReference>
<name>A0A379ECE1_9BACT</name>
<protein>
    <submittedName>
        <fullName evidence="2">Uncharacterized protein</fullName>
    </submittedName>
</protein>
<proteinExistence type="predicted"/>
<accession>A0A379ECE1</accession>